<dbReference type="EMBL" id="KN838754">
    <property type="protein sequence ID" value="KIJ95498.1"/>
    <property type="molecule type" value="Genomic_DNA"/>
</dbReference>
<reference evidence="3" key="2">
    <citation type="submission" date="2015-01" db="EMBL/GenBank/DDBJ databases">
        <title>Evolutionary Origins and Diversification of the Mycorrhizal Mutualists.</title>
        <authorList>
            <consortium name="DOE Joint Genome Institute"/>
            <consortium name="Mycorrhizal Genomics Consortium"/>
            <person name="Kohler A."/>
            <person name="Kuo A."/>
            <person name="Nagy L.G."/>
            <person name="Floudas D."/>
            <person name="Copeland A."/>
            <person name="Barry K.W."/>
            <person name="Cichocki N."/>
            <person name="Veneault-Fourrey C."/>
            <person name="LaButti K."/>
            <person name="Lindquist E.A."/>
            <person name="Lipzen A."/>
            <person name="Lundell T."/>
            <person name="Morin E."/>
            <person name="Murat C."/>
            <person name="Riley R."/>
            <person name="Ohm R."/>
            <person name="Sun H."/>
            <person name="Tunlid A."/>
            <person name="Henrissat B."/>
            <person name="Grigoriev I.V."/>
            <person name="Hibbett D.S."/>
            <person name="Martin F."/>
        </authorList>
    </citation>
    <scope>NUCLEOTIDE SEQUENCE [LARGE SCALE GENOMIC DNA]</scope>
    <source>
        <strain evidence="3">LaAM-08-1</strain>
    </source>
</reference>
<dbReference type="Proteomes" id="UP000054477">
    <property type="component" value="Unassembled WGS sequence"/>
</dbReference>
<accession>A0A0C9X2U0</accession>
<organism evidence="2 3">
    <name type="scientific">Laccaria amethystina LaAM-08-1</name>
    <dbReference type="NCBI Taxonomy" id="1095629"/>
    <lineage>
        <taxon>Eukaryota</taxon>
        <taxon>Fungi</taxon>
        <taxon>Dikarya</taxon>
        <taxon>Basidiomycota</taxon>
        <taxon>Agaricomycotina</taxon>
        <taxon>Agaricomycetes</taxon>
        <taxon>Agaricomycetidae</taxon>
        <taxon>Agaricales</taxon>
        <taxon>Agaricineae</taxon>
        <taxon>Hydnangiaceae</taxon>
        <taxon>Laccaria</taxon>
    </lineage>
</organism>
<evidence type="ECO:0000313" key="3">
    <source>
        <dbReference type="Proteomes" id="UP000054477"/>
    </source>
</evidence>
<feature type="compositionally biased region" description="Polar residues" evidence="1">
    <location>
        <begin position="1"/>
        <end position="11"/>
    </location>
</feature>
<evidence type="ECO:0000313" key="2">
    <source>
        <dbReference type="EMBL" id="KIJ95498.1"/>
    </source>
</evidence>
<proteinExistence type="predicted"/>
<reference evidence="2 3" key="1">
    <citation type="submission" date="2014-04" db="EMBL/GenBank/DDBJ databases">
        <authorList>
            <consortium name="DOE Joint Genome Institute"/>
            <person name="Kuo A."/>
            <person name="Kohler A."/>
            <person name="Nagy L.G."/>
            <person name="Floudas D."/>
            <person name="Copeland A."/>
            <person name="Barry K.W."/>
            <person name="Cichocki N."/>
            <person name="Veneault-Fourrey C."/>
            <person name="LaButti K."/>
            <person name="Lindquist E.A."/>
            <person name="Lipzen A."/>
            <person name="Lundell T."/>
            <person name="Morin E."/>
            <person name="Murat C."/>
            <person name="Sun H."/>
            <person name="Tunlid A."/>
            <person name="Henrissat B."/>
            <person name="Grigoriev I.V."/>
            <person name="Hibbett D.S."/>
            <person name="Martin F."/>
            <person name="Nordberg H.P."/>
            <person name="Cantor M.N."/>
            <person name="Hua S.X."/>
        </authorList>
    </citation>
    <scope>NUCLEOTIDE SEQUENCE [LARGE SCALE GENOMIC DNA]</scope>
    <source>
        <strain evidence="2 3">LaAM-08-1</strain>
    </source>
</reference>
<name>A0A0C9X2U0_9AGAR</name>
<keyword evidence="3" id="KW-1185">Reference proteome</keyword>
<protein>
    <submittedName>
        <fullName evidence="2">Unplaced genomic scaffold K443scaffold_219, whole genome shotgun sequence</fullName>
    </submittedName>
</protein>
<evidence type="ECO:0000256" key="1">
    <source>
        <dbReference type="SAM" id="MobiDB-lite"/>
    </source>
</evidence>
<sequence>MGRETPQTCHRPNNEAAGTDFLPSHPQMFIGIHTSRPKMNHAAAAEEVLYVVTPVNPFLNATVPLSF</sequence>
<dbReference type="HOGENOM" id="CLU_2812773_0_0_1"/>
<feature type="region of interest" description="Disordered" evidence="1">
    <location>
        <begin position="1"/>
        <end position="22"/>
    </location>
</feature>
<gene>
    <name evidence="2" type="ORF">K443DRAFT_683011</name>
</gene>
<dbReference type="AlphaFoldDB" id="A0A0C9X2U0"/>